<evidence type="ECO:0000259" key="4">
    <source>
        <dbReference type="Pfam" id="PF00534"/>
    </source>
</evidence>
<dbReference type="SUPFAM" id="SSF53756">
    <property type="entry name" value="UDP-Glycosyltransferase/glycogen phosphorylase"/>
    <property type="match status" value="1"/>
</dbReference>
<gene>
    <name evidence="6" type="ORF">OG367_27345</name>
</gene>
<dbReference type="CDD" id="cd03801">
    <property type="entry name" value="GT4_PimA-like"/>
    <property type="match status" value="1"/>
</dbReference>
<keyword evidence="7" id="KW-1185">Reference proteome</keyword>
<dbReference type="Proteomes" id="UP001431926">
    <property type="component" value="Chromosome"/>
</dbReference>
<evidence type="ECO:0000259" key="5">
    <source>
        <dbReference type="Pfam" id="PF13439"/>
    </source>
</evidence>
<protein>
    <submittedName>
        <fullName evidence="6">Glycosyltransferase family 4 protein</fullName>
    </submittedName>
</protein>
<dbReference type="InterPro" id="IPR050194">
    <property type="entry name" value="Glycosyltransferase_grp1"/>
</dbReference>
<evidence type="ECO:0000256" key="3">
    <source>
        <dbReference type="SAM" id="MobiDB-lite"/>
    </source>
</evidence>
<dbReference type="InterPro" id="IPR001296">
    <property type="entry name" value="Glyco_trans_1"/>
</dbReference>
<evidence type="ECO:0000256" key="1">
    <source>
        <dbReference type="ARBA" id="ARBA00022676"/>
    </source>
</evidence>
<feature type="domain" description="Glycosyltransferase subfamily 4-like N-terminal" evidence="5">
    <location>
        <begin position="204"/>
        <end position="330"/>
    </location>
</feature>
<evidence type="ECO:0000313" key="6">
    <source>
        <dbReference type="EMBL" id="WUX39695.1"/>
    </source>
</evidence>
<accession>A0ABZ1ZLZ3</accession>
<dbReference type="EMBL" id="CP109491">
    <property type="protein sequence ID" value="WUX39695.1"/>
    <property type="molecule type" value="Genomic_DNA"/>
</dbReference>
<keyword evidence="1" id="KW-0328">Glycosyltransferase</keyword>
<dbReference type="PANTHER" id="PTHR45947">
    <property type="entry name" value="SULFOQUINOVOSYL TRANSFERASE SQD2"/>
    <property type="match status" value="1"/>
</dbReference>
<dbReference type="Pfam" id="PF00534">
    <property type="entry name" value="Glycos_transf_1"/>
    <property type="match status" value="1"/>
</dbReference>
<sequence>MNSHVLYLALGSYRVLAAHEHVKRLATSGSQVVLAAPDTDEWSDVLSDLSRAEGITVIRLSPDGHGSVQRSAKRLLSGRSGAAAAVDTIVAGDAQAIPTAWRLARSRPEVTLRMEPYDNGDRVPEPADLAVVTPWYPSPNNPYAGAFVKMTTRSIADNFDRVAILHTEDWSGRADAPLNDAIKITTDRLQERRELVPVLDTAEGQLLRVPVPLIHRKNYAPWLATQQRALKSALPTGRIEAPIVHAHAGIYGGVLAMRLARPDARIVVTEHATFLNKVFSQPAARSLYRDVLQRADAFLCVSTYLRDQIATEFPELAHKLSIVPNVIDFDAFPSSFERSSDLLSWLYVGRLVKHKGVSELLEAFAAVAEKEPAATLTMVGSGSLEGALRARGLELGLEGRFRIEPPVSPDQVNGLMHQHDLLVHASKIETFGMTIVEAVAAGLPVLVTRSHGPEETLAGIDRQAGALMDVDDDPQVIVDAYWELRSRVGELDLPAARESLLRRYGSAAVSEQLMNVYLDRPLPPAPEAAEAADATDEAGVRAETEASAEAPTGSPADGPTPGEPVGRAVLLALAPPKARRVAAYANHLVERGVHVTVVTARTSVWSRARLDSRVHMVSIEKSEKKLRVPRGERFLVYRAPRAVLHKARVAAKKRRNTVAPEIMVAAVQRTHTRAADAFHKKVFNRGYAELRPQILSRIAKRDVVPELRLDLTDHVFVCDVNSTVTGWKWAKAHPNLTVTTNLDRELYAPVEG</sequence>
<organism evidence="6 7">
    <name type="scientific">Streptomyces anulatus</name>
    <name type="common">Streptomyces chrysomallus</name>
    <dbReference type="NCBI Taxonomy" id="1892"/>
    <lineage>
        <taxon>Bacteria</taxon>
        <taxon>Bacillati</taxon>
        <taxon>Actinomycetota</taxon>
        <taxon>Actinomycetes</taxon>
        <taxon>Kitasatosporales</taxon>
        <taxon>Streptomycetaceae</taxon>
        <taxon>Streptomyces</taxon>
    </lineage>
</organism>
<dbReference type="RefSeq" id="WP_329357897.1">
    <property type="nucleotide sequence ID" value="NZ_CP109490.1"/>
</dbReference>
<evidence type="ECO:0000256" key="2">
    <source>
        <dbReference type="ARBA" id="ARBA00022679"/>
    </source>
</evidence>
<keyword evidence="2" id="KW-0808">Transferase</keyword>
<proteinExistence type="predicted"/>
<dbReference type="InterPro" id="IPR028098">
    <property type="entry name" value="Glyco_trans_4-like_N"/>
</dbReference>
<reference evidence="6" key="1">
    <citation type="submission" date="2022-10" db="EMBL/GenBank/DDBJ databases">
        <title>The complete genomes of actinobacterial strains from the NBC collection.</title>
        <authorList>
            <person name="Joergensen T.S."/>
            <person name="Alvarez Arevalo M."/>
            <person name="Sterndorff E.B."/>
            <person name="Faurdal D."/>
            <person name="Vuksanovic O."/>
            <person name="Mourched A.-S."/>
            <person name="Charusanti P."/>
            <person name="Shaw S."/>
            <person name="Blin K."/>
            <person name="Weber T."/>
        </authorList>
    </citation>
    <scope>NUCLEOTIDE SEQUENCE</scope>
    <source>
        <strain evidence="6">NBC_01436</strain>
    </source>
</reference>
<dbReference type="Pfam" id="PF13439">
    <property type="entry name" value="Glyco_transf_4"/>
    <property type="match status" value="1"/>
</dbReference>
<feature type="region of interest" description="Disordered" evidence="3">
    <location>
        <begin position="524"/>
        <end position="564"/>
    </location>
</feature>
<name>A0ABZ1ZLZ3_STRAQ</name>
<feature type="domain" description="Glycosyl transferase family 1" evidence="4">
    <location>
        <begin position="345"/>
        <end position="479"/>
    </location>
</feature>
<dbReference type="PANTHER" id="PTHR45947:SF3">
    <property type="entry name" value="SULFOQUINOVOSYL TRANSFERASE SQD2"/>
    <property type="match status" value="1"/>
</dbReference>
<evidence type="ECO:0000313" key="7">
    <source>
        <dbReference type="Proteomes" id="UP001431926"/>
    </source>
</evidence>
<dbReference type="Gene3D" id="3.40.50.2000">
    <property type="entry name" value="Glycogen Phosphorylase B"/>
    <property type="match status" value="2"/>
</dbReference>